<protein>
    <submittedName>
        <fullName evidence="2">Uncharacterized protein</fullName>
    </submittedName>
</protein>
<dbReference type="AlphaFoldDB" id="G9NQ05"/>
<gene>
    <name evidence="2" type="ORF">TRIATDRAFT_317097</name>
</gene>
<name>G9NQ05_HYPAI</name>
<organism evidence="2 3">
    <name type="scientific">Hypocrea atroviridis (strain ATCC 20476 / IMI 206040)</name>
    <name type="common">Trichoderma atroviride</name>
    <dbReference type="NCBI Taxonomy" id="452589"/>
    <lineage>
        <taxon>Eukaryota</taxon>
        <taxon>Fungi</taxon>
        <taxon>Dikarya</taxon>
        <taxon>Ascomycota</taxon>
        <taxon>Pezizomycotina</taxon>
        <taxon>Sordariomycetes</taxon>
        <taxon>Hypocreomycetidae</taxon>
        <taxon>Hypocreales</taxon>
        <taxon>Hypocreaceae</taxon>
        <taxon>Trichoderma</taxon>
    </lineage>
</organism>
<evidence type="ECO:0000256" key="1">
    <source>
        <dbReference type="SAM" id="MobiDB-lite"/>
    </source>
</evidence>
<sequence>MSPHSPPLKSSPPKQSGYRGFSKRIDPSILPFPLVFPYPCSHIGHLIGHKRCLDK</sequence>
<comment type="caution">
    <text evidence="2">The sequence shown here is derived from an EMBL/GenBank/DDBJ whole genome shotgun (WGS) entry which is preliminary data.</text>
</comment>
<evidence type="ECO:0000313" key="2">
    <source>
        <dbReference type="EMBL" id="EHK47157.1"/>
    </source>
</evidence>
<dbReference type="EMBL" id="ABDG02000021">
    <property type="protein sequence ID" value="EHK47157.1"/>
    <property type="molecule type" value="Genomic_DNA"/>
</dbReference>
<evidence type="ECO:0000313" key="3">
    <source>
        <dbReference type="Proteomes" id="UP000005426"/>
    </source>
</evidence>
<feature type="compositionally biased region" description="Pro residues" evidence="1">
    <location>
        <begin position="1"/>
        <end position="10"/>
    </location>
</feature>
<keyword evidence="3" id="KW-1185">Reference proteome</keyword>
<proteinExistence type="predicted"/>
<dbReference type="HOGENOM" id="CLU_3032640_0_0_1"/>
<reference evidence="2 3" key="1">
    <citation type="journal article" date="2011" name="Genome Biol.">
        <title>Comparative genome sequence analysis underscores mycoparasitism as the ancestral life style of Trichoderma.</title>
        <authorList>
            <person name="Kubicek C.P."/>
            <person name="Herrera-Estrella A."/>
            <person name="Seidl-Seiboth V."/>
            <person name="Martinez D.A."/>
            <person name="Druzhinina I.S."/>
            <person name="Thon M."/>
            <person name="Zeilinger S."/>
            <person name="Casas-Flores S."/>
            <person name="Horwitz B.A."/>
            <person name="Mukherjee P.K."/>
            <person name="Mukherjee M."/>
            <person name="Kredics L."/>
            <person name="Alcaraz L.D."/>
            <person name="Aerts A."/>
            <person name="Antal Z."/>
            <person name="Atanasova L."/>
            <person name="Cervantes-Badillo M.G."/>
            <person name="Challacombe J."/>
            <person name="Chertkov O."/>
            <person name="McCluskey K."/>
            <person name="Coulpier F."/>
            <person name="Deshpande N."/>
            <person name="von Doehren H."/>
            <person name="Ebbole D.J."/>
            <person name="Esquivel-Naranjo E.U."/>
            <person name="Fekete E."/>
            <person name="Flipphi M."/>
            <person name="Glaser F."/>
            <person name="Gomez-Rodriguez E.Y."/>
            <person name="Gruber S."/>
            <person name="Han C."/>
            <person name="Henrissat B."/>
            <person name="Hermosa R."/>
            <person name="Hernandez-Onate M."/>
            <person name="Karaffa L."/>
            <person name="Kosti I."/>
            <person name="Le Crom S."/>
            <person name="Lindquist E."/>
            <person name="Lucas S."/>
            <person name="Luebeck M."/>
            <person name="Luebeck P.S."/>
            <person name="Margeot A."/>
            <person name="Metz B."/>
            <person name="Misra M."/>
            <person name="Nevalainen H."/>
            <person name="Omann M."/>
            <person name="Packer N."/>
            <person name="Perrone G."/>
            <person name="Uresti-Rivera E.E."/>
            <person name="Salamov A."/>
            <person name="Schmoll M."/>
            <person name="Seiboth B."/>
            <person name="Shapiro H."/>
            <person name="Sukno S."/>
            <person name="Tamayo-Ramos J.A."/>
            <person name="Tisch D."/>
            <person name="Wiest A."/>
            <person name="Wilkinson H.H."/>
            <person name="Zhang M."/>
            <person name="Coutinho P.M."/>
            <person name="Kenerley C.M."/>
            <person name="Monte E."/>
            <person name="Baker S.E."/>
            <person name="Grigoriev I.V."/>
        </authorList>
    </citation>
    <scope>NUCLEOTIDE SEQUENCE [LARGE SCALE GENOMIC DNA]</scope>
    <source>
        <strain evidence="3">ATCC 20476 / IMI 206040</strain>
    </source>
</reference>
<feature type="region of interest" description="Disordered" evidence="1">
    <location>
        <begin position="1"/>
        <end position="22"/>
    </location>
</feature>
<dbReference type="Proteomes" id="UP000005426">
    <property type="component" value="Unassembled WGS sequence"/>
</dbReference>
<accession>G9NQ05</accession>